<organism evidence="3 4">
    <name type="scientific">Eimeria brunetti</name>
    <dbReference type="NCBI Taxonomy" id="51314"/>
    <lineage>
        <taxon>Eukaryota</taxon>
        <taxon>Sar</taxon>
        <taxon>Alveolata</taxon>
        <taxon>Apicomplexa</taxon>
        <taxon>Conoidasida</taxon>
        <taxon>Coccidia</taxon>
        <taxon>Eucoccidiorida</taxon>
        <taxon>Eimeriorina</taxon>
        <taxon>Eimeriidae</taxon>
        <taxon>Eimeria</taxon>
    </lineage>
</organism>
<reference evidence="3" key="1">
    <citation type="submission" date="2013-10" db="EMBL/GenBank/DDBJ databases">
        <title>Genomic analysis of the causative agents of coccidiosis in chickens.</title>
        <authorList>
            <person name="Reid A.J."/>
            <person name="Blake D."/>
            <person name="Billington K."/>
            <person name="Browne H."/>
            <person name="Dunn M."/>
            <person name="Hung S."/>
            <person name="Kawahara F."/>
            <person name="Miranda-Saavedra D."/>
            <person name="Mourier T."/>
            <person name="Nagra H."/>
            <person name="Otto T.D."/>
            <person name="Rawlings N."/>
            <person name="Sanchez A."/>
            <person name="Sanders M."/>
            <person name="Subramaniam C."/>
            <person name="Tay Y."/>
            <person name="Dear P."/>
            <person name="Doerig C."/>
            <person name="Gruber A."/>
            <person name="Parkinson J."/>
            <person name="Shirley M."/>
            <person name="Wan K.L."/>
            <person name="Berriman M."/>
            <person name="Tomley F."/>
            <person name="Pain A."/>
        </authorList>
    </citation>
    <scope>NUCLEOTIDE SEQUENCE [LARGE SCALE GENOMIC DNA]</scope>
    <source>
        <strain evidence="3">Houghton</strain>
    </source>
</reference>
<keyword evidence="4" id="KW-1185">Reference proteome</keyword>
<name>U6LSA1_9EIME</name>
<protein>
    <submittedName>
        <fullName evidence="3">Uncharacterized protein</fullName>
    </submittedName>
</protein>
<gene>
    <name evidence="3" type="ORF">EBH_0055320</name>
</gene>
<dbReference type="OrthoDB" id="346403at2759"/>
<feature type="signal peptide" evidence="2">
    <location>
        <begin position="1"/>
        <end position="29"/>
    </location>
</feature>
<evidence type="ECO:0000313" key="4">
    <source>
        <dbReference type="Proteomes" id="UP000030750"/>
    </source>
</evidence>
<accession>U6LSA1</accession>
<dbReference type="EMBL" id="HG713280">
    <property type="protein sequence ID" value="CDJ53212.1"/>
    <property type="molecule type" value="Genomic_DNA"/>
</dbReference>
<keyword evidence="2" id="KW-0732">Signal</keyword>
<dbReference type="VEuPathDB" id="ToxoDB:EBH_0055320"/>
<feature type="compositionally biased region" description="Gly residues" evidence="1">
    <location>
        <begin position="62"/>
        <end position="77"/>
    </location>
</feature>
<dbReference type="AlphaFoldDB" id="U6LSA1"/>
<feature type="chain" id="PRO_5004674091" evidence="2">
    <location>
        <begin position="30"/>
        <end position="378"/>
    </location>
</feature>
<dbReference type="Proteomes" id="UP000030750">
    <property type="component" value="Unassembled WGS sequence"/>
</dbReference>
<sequence>MTASKFLRRTAAAAAAVVLLGTLQSPSSPENRLDFWGLNGTGIWAVEAGNSNGREGEEGPKDLGGGEGKNSEGGGDAKGSPEDSTVGQINGDDEQVGKGGGSNQNKAAKGNGSKKQSNLRGSTSSSDIPTIKPDNAILESIFSSLSEVGKNAPAHPLAKEAQEVKAFNELLDRIFVPRLQTPPKYQGALECLNEAIYRDVLSGPKRVKNNPHLLQQAYSVVRHPPRGLDVPELFIELRQETDKRLWEVRRKKEIRIYERKGAPIPERLELSADEVAALDAEEPRDREEDLSDTELAARTVLIDGWMKEQFRLRLYYSKRIGTLKEDPQDLVDTFNPGPKFISVTVEEIVGLSYNAQLDPEIDIPPATEERRTSRPAEF</sequence>
<evidence type="ECO:0000313" key="3">
    <source>
        <dbReference type="EMBL" id="CDJ53212.1"/>
    </source>
</evidence>
<feature type="compositionally biased region" description="Polar residues" evidence="1">
    <location>
        <begin position="113"/>
        <end position="128"/>
    </location>
</feature>
<evidence type="ECO:0000256" key="1">
    <source>
        <dbReference type="SAM" id="MobiDB-lite"/>
    </source>
</evidence>
<evidence type="ECO:0000256" key="2">
    <source>
        <dbReference type="SAM" id="SignalP"/>
    </source>
</evidence>
<proteinExistence type="predicted"/>
<reference evidence="3" key="2">
    <citation type="submission" date="2013-10" db="EMBL/GenBank/DDBJ databases">
        <authorList>
            <person name="Aslett M."/>
        </authorList>
    </citation>
    <scope>NUCLEOTIDE SEQUENCE [LARGE SCALE GENOMIC DNA]</scope>
    <source>
        <strain evidence="3">Houghton</strain>
    </source>
</reference>
<feature type="region of interest" description="Disordered" evidence="1">
    <location>
        <begin position="47"/>
        <end position="131"/>
    </location>
</feature>